<feature type="binding site" evidence="7">
    <location>
        <position position="19"/>
    </location>
    <ligand>
        <name>Zn(2+)</name>
        <dbReference type="ChEBI" id="CHEBI:29105"/>
    </ligand>
</feature>
<dbReference type="EMBL" id="LCDA01000002">
    <property type="protein sequence ID" value="KKS43149.1"/>
    <property type="molecule type" value="Genomic_DNA"/>
</dbReference>
<comment type="similarity">
    <text evidence="1 7">Belongs to the bacterial ribosomal protein bL31 family. Type A subfamily.</text>
</comment>
<sequence>MKAMKQNLHPEYQETTVTCACGNVFTVGGTSEALHVDVCDKCHPFFTGTQRFIDSMGRVDKFIAKRKAAVGYVKKGKEKKEVDTNPKTLKEMLEAKKKAEAKVAETKVEE</sequence>
<dbReference type="InterPro" id="IPR002150">
    <property type="entry name" value="Ribosomal_bL31"/>
</dbReference>
<feature type="binding site" evidence="7">
    <location>
        <position position="39"/>
    </location>
    <ligand>
        <name>Zn(2+)</name>
        <dbReference type="ChEBI" id="CHEBI:29105"/>
    </ligand>
</feature>
<dbReference type="HAMAP" id="MF_00501">
    <property type="entry name" value="Ribosomal_bL31_1"/>
    <property type="match status" value="1"/>
</dbReference>
<dbReference type="GO" id="GO:0006412">
    <property type="term" value="P:translation"/>
    <property type="evidence" value="ECO:0007669"/>
    <property type="project" value="UniProtKB-UniRule"/>
</dbReference>
<accession>A0A0G0Z322</accession>
<dbReference type="GO" id="GO:0005840">
    <property type="term" value="C:ribosome"/>
    <property type="evidence" value="ECO:0007669"/>
    <property type="project" value="UniProtKB-KW"/>
</dbReference>
<comment type="cofactor">
    <cofactor evidence="7">
        <name>Zn(2+)</name>
        <dbReference type="ChEBI" id="CHEBI:29105"/>
    </cofactor>
    <text evidence="7">Binds 1 zinc ion per subunit.</text>
</comment>
<name>A0A0G0Z322_9BACT</name>
<evidence type="ECO:0000313" key="9">
    <source>
        <dbReference type="Proteomes" id="UP000033854"/>
    </source>
</evidence>
<comment type="subunit">
    <text evidence="7">Part of the 50S ribosomal subunit.</text>
</comment>
<evidence type="ECO:0000313" key="8">
    <source>
        <dbReference type="EMBL" id="KKS43149.1"/>
    </source>
</evidence>
<gene>
    <name evidence="7" type="primary">rpmE</name>
    <name evidence="8" type="ORF">UV06_C0002G0051</name>
</gene>
<dbReference type="Gene3D" id="4.10.830.30">
    <property type="entry name" value="Ribosomal protein L31"/>
    <property type="match status" value="1"/>
</dbReference>
<dbReference type="NCBIfam" id="NF000612">
    <property type="entry name" value="PRK00019.1"/>
    <property type="match status" value="1"/>
</dbReference>
<reference evidence="8 9" key="1">
    <citation type="journal article" date="2015" name="Nature">
        <title>rRNA introns, odd ribosomes, and small enigmatic genomes across a large radiation of phyla.</title>
        <authorList>
            <person name="Brown C.T."/>
            <person name="Hug L.A."/>
            <person name="Thomas B.C."/>
            <person name="Sharon I."/>
            <person name="Castelle C.J."/>
            <person name="Singh A."/>
            <person name="Wilkins M.J."/>
            <person name="Williams K.H."/>
            <person name="Banfield J.F."/>
        </authorList>
    </citation>
    <scope>NUCLEOTIDE SEQUENCE [LARGE SCALE GENOMIC DNA]</scope>
</reference>
<dbReference type="PANTHER" id="PTHR33280">
    <property type="entry name" value="50S RIBOSOMAL PROTEIN L31, CHLOROPLASTIC"/>
    <property type="match status" value="1"/>
</dbReference>
<evidence type="ECO:0000256" key="6">
    <source>
        <dbReference type="ARBA" id="ARBA00035687"/>
    </source>
</evidence>
<comment type="caution">
    <text evidence="8">The sequence shown here is derived from an EMBL/GenBank/DDBJ whole genome shotgun (WGS) entry which is preliminary data.</text>
</comment>
<evidence type="ECO:0000256" key="2">
    <source>
        <dbReference type="ARBA" id="ARBA00022730"/>
    </source>
</evidence>
<dbReference type="GO" id="GO:0046872">
    <property type="term" value="F:metal ion binding"/>
    <property type="evidence" value="ECO:0007669"/>
    <property type="project" value="UniProtKB-KW"/>
</dbReference>
<dbReference type="InterPro" id="IPR034704">
    <property type="entry name" value="Ribosomal_bL28/bL31-like_sf"/>
</dbReference>
<comment type="function">
    <text evidence="7">Binds the 23S rRNA.</text>
</comment>
<dbReference type="AlphaFoldDB" id="A0A0G0Z322"/>
<protein>
    <recommendedName>
        <fullName evidence="6 7">Large ribosomal subunit protein bL31</fullName>
    </recommendedName>
</protein>
<dbReference type="NCBIfam" id="TIGR00105">
    <property type="entry name" value="L31"/>
    <property type="match status" value="1"/>
</dbReference>
<dbReference type="Pfam" id="PF01197">
    <property type="entry name" value="Ribosomal_L31"/>
    <property type="match status" value="1"/>
</dbReference>
<evidence type="ECO:0000256" key="1">
    <source>
        <dbReference type="ARBA" id="ARBA00009296"/>
    </source>
</evidence>
<dbReference type="Proteomes" id="UP000033854">
    <property type="component" value="Unassembled WGS sequence"/>
</dbReference>
<feature type="binding site" evidence="7">
    <location>
        <position position="21"/>
    </location>
    <ligand>
        <name>Zn(2+)</name>
        <dbReference type="ChEBI" id="CHEBI:29105"/>
    </ligand>
</feature>
<evidence type="ECO:0000256" key="7">
    <source>
        <dbReference type="HAMAP-Rule" id="MF_00501"/>
    </source>
</evidence>
<dbReference type="GO" id="GO:1990904">
    <property type="term" value="C:ribonucleoprotein complex"/>
    <property type="evidence" value="ECO:0007669"/>
    <property type="project" value="UniProtKB-KW"/>
</dbReference>
<dbReference type="GO" id="GO:0003735">
    <property type="term" value="F:structural constituent of ribosome"/>
    <property type="evidence" value="ECO:0007669"/>
    <property type="project" value="InterPro"/>
</dbReference>
<dbReference type="InterPro" id="IPR027491">
    <property type="entry name" value="Ribosomal_bL31_A"/>
</dbReference>
<evidence type="ECO:0000256" key="4">
    <source>
        <dbReference type="ARBA" id="ARBA00022980"/>
    </source>
</evidence>
<proteinExistence type="inferred from homology"/>
<keyword evidence="3 7" id="KW-0694">RNA-binding</keyword>
<dbReference type="InterPro" id="IPR042105">
    <property type="entry name" value="Ribosomal_bL31_sf"/>
</dbReference>
<keyword evidence="4 7" id="KW-0689">Ribosomal protein</keyword>
<keyword evidence="7" id="KW-0862">Zinc</keyword>
<dbReference type="PRINTS" id="PR01249">
    <property type="entry name" value="RIBOSOMALL31"/>
</dbReference>
<evidence type="ECO:0000256" key="5">
    <source>
        <dbReference type="ARBA" id="ARBA00023274"/>
    </source>
</evidence>
<dbReference type="SUPFAM" id="SSF143800">
    <property type="entry name" value="L28p-like"/>
    <property type="match status" value="1"/>
</dbReference>
<keyword evidence="5 7" id="KW-0687">Ribonucleoprotein</keyword>
<evidence type="ECO:0000256" key="3">
    <source>
        <dbReference type="ARBA" id="ARBA00022884"/>
    </source>
</evidence>
<dbReference type="PANTHER" id="PTHR33280:SF1">
    <property type="entry name" value="LARGE RIBOSOMAL SUBUNIT PROTEIN BL31C"/>
    <property type="match status" value="1"/>
</dbReference>
<organism evidence="8 9">
    <name type="scientific">Candidatus Collierbacteria bacterium GW2011_GWA2_42_17</name>
    <dbReference type="NCBI Taxonomy" id="1618378"/>
    <lineage>
        <taxon>Bacteria</taxon>
        <taxon>Candidatus Collieribacteriota</taxon>
    </lineage>
</organism>
<feature type="binding site" evidence="7">
    <location>
        <position position="42"/>
    </location>
    <ligand>
        <name>Zn(2+)</name>
        <dbReference type="ChEBI" id="CHEBI:29105"/>
    </ligand>
</feature>
<keyword evidence="2 7" id="KW-0699">rRNA-binding</keyword>
<dbReference type="GO" id="GO:0019843">
    <property type="term" value="F:rRNA binding"/>
    <property type="evidence" value="ECO:0007669"/>
    <property type="project" value="UniProtKB-KW"/>
</dbReference>
<dbReference type="PROSITE" id="PS01143">
    <property type="entry name" value="RIBOSOMAL_L31"/>
    <property type="match status" value="1"/>
</dbReference>
<keyword evidence="7" id="KW-0479">Metal-binding</keyword>